<sequence>LQFNHLELGDASQQFRSLDDIYYFGGQQASPYEVLISSKEHGLSPGDLVHFHGNHWNGYAKVEKLNTNRKVMAPAFKFSPRLITAPMIGAHGNRSEFIIDYK</sequence>
<accession>A0A183KZ58</accession>
<proteinExistence type="predicted"/>
<name>A0A183KZ58_9TREM</name>
<dbReference type="STRING" id="6186.A0A183KZ58"/>
<organism evidence="1">
    <name type="scientific">Schistosoma curassoni</name>
    <dbReference type="NCBI Taxonomy" id="6186"/>
    <lineage>
        <taxon>Eukaryota</taxon>
        <taxon>Metazoa</taxon>
        <taxon>Spiralia</taxon>
        <taxon>Lophotrochozoa</taxon>
        <taxon>Platyhelminthes</taxon>
        <taxon>Trematoda</taxon>
        <taxon>Digenea</taxon>
        <taxon>Strigeidida</taxon>
        <taxon>Schistosomatoidea</taxon>
        <taxon>Schistosomatidae</taxon>
        <taxon>Schistosoma</taxon>
    </lineage>
</organism>
<evidence type="ECO:0000313" key="1">
    <source>
        <dbReference type="WBParaSite" id="SCUD_0002035801-mRNA-1"/>
    </source>
</evidence>
<dbReference type="WBParaSite" id="SCUD_0002035801-mRNA-1">
    <property type="protein sequence ID" value="SCUD_0002035801-mRNA-1"/>
    <property type="gene ID" value="SCUD_0002035801"/>
</dbReference>
<dbReference type="Gene3D" id="2.30.30.40">
    <property type="entry name" value="SH3 Domains"/>
    <property type="match status" value="1"/>
</dbReference>
<protein>
    <submittedName>
        <fullName evidence="1">Molydop_binding domain-containing protein</fullName>
    </submittedName>
</protein>
<dbReference type="AlphaFoldDB" id="A0A183KZ58"/>
<reference evidence="1" key="1">
    <citation type="submission" date="2016-06" db="UniProtKB">
        <authorList>
            <consortium name="WormBaseParasite"/>
        </authorList>
    </citation>
    <scope>IDENTIFICATION</scope>
</reference>